<dbReference type="OrthoDB" id="5296287at2759"/>
<organism evidence="7 8">
    <name type="scientific">Conidiobolus coronatus (strain ATCC 28846 / CBS 209.66 / NRRL 28638)</name>
    <name type="common">Delacroixia coronata</name>
    <dbReference type="NCBI Taxonomy" id="796925"/>
    <lineage>
        <taxon>Eukaryota</taxon>
        <taxon>Fungi</taxon>
        <taxon>Fungi incertae sedis</taxon>
        <taxon>Zoopagomycota</taxon>
        <taxon>Entomophthoromycotina</taxon>
        <taxon>Entomophthoromycetes</taxon>
        <taxon>Entomophthorales</taxon>
        <taxon>Ancylistaceae</taxon>
        <taxon>Conidiobolus</taxon>
    </lineage>
</organism>
<dbReference type="Proteomes" id="UP000070444">
    <property type="component" value="Unassembled WGS sequence"/>
</dbReference>
<accession>A0A137PBD7</accession>
<feature type="transmembrane region" description="Helical" evidence="6">
    <location>
        <begin position="379"/>
        <end position="399"/>
    </location>
</feature>
<keyword evidence="4 6" id="KW-0472">Membrane</keyword>
<keyword evidence="8" id="KW-1185">Reference proteome</keyword>
<evidence type="ECO:0000256" key="4">
    <source>
        <dbReference type="ARBA" id="ARBA00023136"/>
    </source>
</evidence>
<dbReference type="PANTHER" id="PTHR23508">
    <property type="entry name" value="CARBOXYLIC ACID TRANSPORTER PROTEIN HOMOLOG"/>
    <property type="match status" value="1"/>
</dbReference>
<gene>
    <name evidence="7" type="ORF">CONCODRAFT_168950</name>
</gene>
<feature type="transmembrane region" description="Helical" evidence="6">
    <location>
        <begin position="346"/>
        <end position="367"/>
    </location>
</feature>
<sequence>MDQNNVQLQIAETTTLSVEKESSQLFGFVFEKTPKYVNHYSHINSLHLKQARQFIAGWFSIIFTNFDYFLGCFIILELQYEFQVAWKYIAINVTLASILRLFGALIFRHFSHNISNRLLIALTTILLAIFYTITYNIGTFYGYSIVRGFTALFCGGLAEMGTLLIAQDLEEYNTYIYSSFAGLAGAISYMLVPFYLWLFQVGDDWRYLFLVGIIIILGIGFIMLFSIDAELDKESFKHRFRELGNGKSFSRSFGALLYTIVITFAWNVIARGTQDIYPTAVRLSPGFTFDYAMLASFLAGAGALVGGITIGIVTPFMGHQRSLLFALAFFFISYMIVNYAPASPRLTSGTVFFVQLFIQVAFNILPYHITKCFHPEDRAILPIFGTMVGIFIAAFSVQVEASIGELMPMANGYPSFGNVQFYLMMVASAILLLASIFGGLFVYPDASCISADTHTPMQSGNPDRPQSQSQSKIQEV</sequence>
<dbReference type="InterPro" id="IPR036259">
    <property type="entry name" value="MFS_trans_sf"/>
</dbReference>
<name>A0A137PBD7_CONC2</name>
<evidence type="ECO:0000313" key="8">
    <source>
        <dbReference type="Proteomes" id="UP000070444"/>
    </source>
</evidence>
<evidence type="ECO:0000256" key="1">
    <source>
        <dbReference type="ARBA" id="ARBA00004141"/>
    </source>
</evidence>
<dbReference type="GO" id="GO:0046943">
    <property type="term" value="F:carboxylic acid transmembrane transporter activity"/>
    <property type="evidence" value="ECO:0007669"/>
    <property type="project" value="TreeGrafter"/>
</dbReference>
<dbReference type="SUPFAM" id="SSF103473">
    <property type="entry name" value="MFS general substrate transporter"/>
    <property type="match status" value="1"/>
</dbReference>
<feature type="transmembrane region" description="Helical" evidence="6">
    <location>
        <begin position="175"/>
        <end position="199"/>
    </location>
</feature>
<evidence type="ECO:0000313" key="7">
    <source>
        <dbReference type="EMBL" id="KXN72294.1"/>
    </source>
</evidence>
<feature type="transmembrane region" description="Helical" evidence="6">
    <location>
        <begin position="144"/>
        <end position="166"/>
    </location>
</feature>
<dbReference type="AlphaFoldDB" id="A0A137PBD7"/>
<feature type="transmembrane region" description="Helical" evidence="6">
    <location>
        <begin position="205"/>
        <end position="227"/>
    </location>
</feature>
<feature type="transmembrane region" description="Helical" evidence="6">
    <location>
        <begin position="289"/>
        <end position="316"/>
    </location>
</feature>
<feature type="transmembrane region" description="Helical" evidence="6">
    <location>
        <begin position="419"/>
        <end position="443"/>
    </location>
</feature>
<feature type="transmembrane region" description="Helical" evidence="6">
    <location>
        <begin position="119"/>
        <end position="138"/>
    </location>
</feature>
<protein>
    <submittedName>
        <fullName evidence="7">MFS general substrate transporter</fullName>
    </submittedName>
</protein>
<feature type="region of interest" description="Disordered" evidence="5">
    <location>
        <begin position="454"/>
        <end position="476"/>
    </location>
</feature>
<dbReference type="EMBL" id="KQ964456">
    <property type="protein sequence ID" value="KXN72294.1"/>
    <property type="molecule type" value="Genomic_DNA"/>
</dbReference>
<evidence type="ECO:0000256" key="2">
    <source>
        <dbReference type="ARBA" id="ARBA00022692"/>
    </source>
</evidence>
<dbReference type="PANTHER" id="PTHR23508:SF10">
    <property type="entry name" value="CARBOXYLIC ACID TRANSPORTER PROTEIN HOMOLOG"/>
    <property type="match status" value="1"/>
</dbReference>
<feature type="transmembrane region" description="Helical" evidence="6">
    <location>
        <begin position="88"/>
        <end position="107"/>
    </location>
</feature>
<reference evidence="7 8" key="1">
    <citation type="journal article" date="2015" name="Genome Biol. Evol.">
        <title>Phylogenomic analyses indicate that early fungi evolved digesting cell walls of algal ancestors of land plants.</title>
        <authorList>
            <person name="Chang Y."/>
            <person name="Wang S."/>
            <person name="Sekimoto S."/>
            <person name="Aerts A.L."/>
            <person name="Choi C."/>
            <person name="Clum A."/>
            <person name="LaButti K.M."/>
            <person name="Lindquist E.A."/>
            <person name="Yee Ngan C."/>
            <person name="Ohm R.A."/>
            <person name="Salamov A.A."/>
            <person name="Grigoriev I.V."/>
            <person name="Spatafora J.W."/>
            <person name="Berbee M.L."/>
        </authorList>
    </citation>
    <scope>NUCLEOTIDE SEQUENCE [LARGE SCALE GENOMIC DNA]</scope>
    <source>
        <strain evidence="7 8">NRRL 28638</strain>
    </source>
</reference>
<evidence type="ECO:0000256" key="5">
    <source>
        <dbReference type="SAM" id="MobiDB-lite"/>
    </source>
</evidence>
<keyword evidence="2 6" id="KW-0812">Transmembrane</keyword>
<feature type="transmembrane region" description="Helical" evidence="6">
    <location>
        <begin position="323"/>
        <end position="340"/>
    </location>
</feature>
<evidence type="ECO:0000256" key="6">
    <source>
        <dbReference type="SAM" id="Phobius"/>
    </source>
</evidence>
<feature type="transmembrane region" description="Helical" evidence="6">
    <location>
        <begin position="54"/>
        <end position="76"/>
    </location>
</feature>
<dbReference type="GO" id="GO:0005886">
    <property type="term" value="C:plasma membrane"/>
    <property type="evidence" value="ECO:0007669"/>
    <property type="project" value="TreeGrafter"/>
</dbReference>
<dbReference type="OMA" id="YHAVMTW"/>
<keyword evidence="3 6" id="KW-1133">Transmembrane helix</keyword>
<dbReference type="STRING" id="796925.A0A137PBD7"/>
<comment type="subcellular location">
    <subcellularLocation>
        <location evidence="1">Membrane</location>
        <topology evidence="1">Multi-pass membrane protein</topology>
    </subcellularLocation>
</comment>
<dbReference type="Gene3D" id="1.20.1250.20">
    <property type="entry name" value="MFS general substrate transporter like domains"/>
    <property type="match status" value="1"/>
</dbReference>
<feature type="transmembrane region" description="Helical" evidence="6">
    <location>
        <begin position="248"/>
        <end position="269"/>
    </location>
</feature>
<proteinExistence type="predicted"/>
<evidence type="ECO:0000256" key="3">
    <source>
        <dbReference type="ARBA" id="ARBA00022989"/>
    </source>
</evidence>